<evidence type="ECO:0000256" key="10">
    <source>
        <dbReference type="ARBA" id="ARBA00023303"/>
    </source>
</evidence>
<evidence type="ECO:0000256" key="11">
    <source>
        <dbReference type="SAM" id="Phobius"/>
    </source>
</evidence>
<feature type="transmembrane region" description="Helical" evidence="11">
    <location>
        <begin position="65"/>
        <end position="87"/>
    </location>
</feature>
<dbReference type="SUPFAM" id="SSF81324">
    <property type="entry name" value="Voltage-gated potassium channels"/>
    <property type="match status" value="1"/>
</dbReference>
<dbReference type="Gene3D" id="1.10.287.70">
    <property type="match status" value="1"/>
</dbReference>
<keyword evidence="10" id="KW-0407">Ion channel</keyword>
<comment type="caution">
    <text evidence="14">The sequence shown here is derived from an EMBL/GenBank/DDBJ whole genome shotgun (WGS) entry which is preliminary data.</text>
</comment>
<evidence type="ECO:0000256" key="8">
    <source>
        <dbReference type="ARBA" id="ARBA00023065"/>
    </source>
</evidence>
<keyword evidence="3" id="KW-0633">Potassium transport</keyword>
<evidence type="ECO:0000256" key="6">
    <source>
        <dbReference type="ARBA" id="ARBA00022958"/>
    </source>
</evidence>
<comment type="subcellular location">
    <subcellularLocation>
        <location evidence="1">Membrane</location>
        <topology evidence="1">Multi-pass membrane protein</topology>
    </subcellularLocation>
</comment>
<evidence type="ECO:0000256" key="1">
    <source>
        <dbReference type="ARBA" id="ARBA00004141"/>
    </source>
</evidence>
<dbReference type="InterPro" id="IPR013518">
    <property type="entry name" value="K_chnl_inward-rec_Kir_cyto"/>
</dbReference>
<dbReference type="GO" id="GO:0005886">
    <property type="term" value="C:plasma membrane"/>
    <property type="evidence" value="ECO:0007669"/>
    <property type="project" value="TreeGrafter"/>
</dbReference>
<evidence type="ECO:0000259" key="13">
    <source>
        <dbReference type="Pfam" id="PF17655"/>
    </source>
</evidence>
<keyword evidence="4 11" id="KW-0812">Transmembrane</keyword>
<keyword evidence="6" id="KW-0630">Potassium</keyword>
<dbReference type="PANTHER" id="PTHR11767:SF102">
    <property type="entry name" value="INWARDLY RECTIFYING POTASSIUM CHANNEL 1, ISOFORM F"/>
    <property type="match status" value="1"/>
</dbReference>
<proteinExistence type="predicted"/>
<dbReference type="InterPro" id="IPR014756">
    <property type="entry name" value="Ig_E-set"/>
</dbReference>
<evidence type="ECO:0000256" key="4">
    <source>
        <dbReference type="ARBA" id="ARBA00022692"/>
    </source>
</evidence>
<gene>
    <name evidence="14" type="ORF">JKP34_08130</name>
</gene>
<evidence type="ECO:0000256" key="9">
    <source>
        <dbReference type="ARBA" id="ARBA00023136"/>
    </source>
</evidence>
<protein>
    <submittedName>
        <fullName evidence="14">Potassium transporter</fullName>
    </submittedName>
</protein>
<evidence type="ECO:0000313" key="14">
    <source>
        <dbReference type="EMBL" id="MBL0765212.1"/>
    </source>
</evidence>
<dbReference type="RefSeq" id="WP_201919623.1">
    <property type="nucleotide sequence ID" value="NZ_JAERQG010000002.1"/>
</dbReference>
<dbReference type="AlphaFoldDB" id="A0A937DEH2"/>
<dbReference type="InterPro" id="IPR040445">
    <property type="entry name" value="Kir_TM"/>
</dbReference>
<feature type="domain" description="Potassium channel inwardly rectifying transmembrane" evidence="12">
    <location>
        <begin position="33"/>
        <end position="159"/>
    </location>
</feature>
<feature type="transmembrane region" description="Helical" evidence="11">
    <location>
        <begin position="132"/>
        <end position="154"/>
    </location>
</feature>
<sequence length="317" mass="35868">MAFKETRKSYQKEEFNDFGLGGKATSGHYRVLNKDGSFNIRKENVPLFEKFNFFHSLVSMSWTKFLVVVLSTYFCVNLLFASLYMLVGIEHLTGIRGSTATHQFMEAFFFSAQTITTLGYGQVAPTGLVTNIVAATESMLGLLGFALATGLVYGRFSKPSAHLKYSENAIIAPYKNINGFMFRVVNPRGNQLLEVEANVSLSVLRENSAMRDYYSLELERSKVVFLPASWTLVHPITDESPFKNLTAEELMRRDMEVIVVIKAFDESFSQSVYSRSSYKFDELQWGRKFKYLISHDNGRLSIDISGINETEEAALND</sequence>
<dbReference type="SUPFAM" id="SSF81296">
    <property type="entry name" value="E set domains"/>
    <property type="match status" value="1"/>
</dbReference>
<dbReference type="Proteomes" id="UP000642920">
    <property type="component" value="Unassembled WGS sequence"/>
</dbReference>
<keyword evidence="8" id="KW-0406">Ion transport</keyword>
<dbReference type="EMBL" id="JAERQG010000002">
    <property type="protein sequence ID" value="MBL0765212.1"/>
    <property type="molecule type" value="Genomic_DNA"/>
</dbReference>
<name>A0A937DEH2_9BACT</name>
<dbReference type="InterPro" id="IPR041647">
    <property type="entry name" value="IRK_C"/>
</dbReference>
<reference evidence="14" key="1">
    <citation type="submission" date="2021-01" db="EMBL/GenBank/DDBJ databases">
        <title>Marivirga sp. nov., isolated from intertidal surface sediments.</title>
        <authorList>
            <person name="Zhang M."/>
        </authorList>
    </citation>
    <scope>NUCLEOTIDE SEQUENCE</scope>
    <source>
        <strain evidence="14">SM1354</strain>
    </source>
</reference>
<keyword evidence="9 11" id="KW-0472">Membrane</keyword>
<feature type="domain" description="Inward rectifier potassium channel C-terminal" evidence="13">
    <location>
        <begin position="163"/>
        <end position="313"/>
    </location>
</feature>
<dbReference type="Pfam" id="PF17655">
    <property type="entry name" value="IRK_C"/>
    <property type="match status" value="1"/>
</dbReference>
<dbReference type="GO" id="GO:0034765">
    <property type="term" value="P:regulation of monoatomic ion transmembrane transport"/>
    <property type="evidence" value="ECO:0007669"/>
    <property type="project" value="TreeGrafter"/>
</dbReference>
<accession>A0A937DEH2</accession>
<dbReference type="PRINTS" id="PR01320">
    <property type="entry name" value="KIRCHANNEL"/>
</dbReference>
<dbReference type="PANTHER" id="PTHR11767">
    <property type="entry name" value="INWARD RECTIFIER POTASSIUM CHANNEL"/>
    <property type="match status" value="1"/>
</dbReference>
<keyword evidence="2" id="KW-0813">Transport</keyword>
<evidence type="ECO:0000256" key="5">
    <source>
        <dbReference type="ARBA" id="ARBA00022882"/>
    </source>
</evidence>
<dbReference type="Pfam" id="PF01007">
    <property type="entry name" value="IRK"/>
    <property type="match status" value="1"/>
</dbReference>
<evidence type="ECO:0000259" key="12">
    <source>
        <dbReference type="Pfam" id="PF01007"/>
    </source>
</evidence>
<evidence type="ECO:0000256" key="3">
    <source>
        <dbReference type="ARBA" id="ARBA00022538"/>
    </source>
</evidence>
<dbReference type="GO" id="GO:0034702">
    <property type="term" value="C:monoatomic ion channel complex"/>
    <property type="evidence" value="ECO:0007669"/>
    <property type="project" value="UniProtKB-KW"/>
</dbReference>
<keyword evidence="15" id="KW-1185">Reference proteome</keyword>
<dbReference type="InterPro" id="IPR016449">
    <property type="entry name" value="K_chnl_inward-rec_Kir"/>
</dbReference>
<evidence type="ECO:0000313" key="15">
    <source>
        <dbReference type="Proteomes" id="UP000642920"/>
    </source>
</evidence>
<dbReference type="GO" id="GO:0005242">
    <property type="term" value="F:inward rectifier potassium channel activity"/>
    <property type="evidence" value="ECO:0007669"/>
    <property type="project" value="InterPro"/>
</dbReference>
<dbReference type="GO" id="GO:1990573">
    <property type="term" value="P:potassium ion import across plasma membrane"/>
    <property type="evidence" value="ECO:0007669"/>
    <property type="project" value="TreeGrafter"/>
</dbReference>
<dbReference type="Gene3D" id="2.60.40.1400">
    <property type="entry name" value="G protein-activated inward rectifier potassium channel 1"/>
    <property type="match status" value="1"/>
</dbReference>
<keyword evidence="7 11" id="KW-1133">Transmembrane helix</keyword>
<keyword evidence="5" id="KW-0851">Voltage-gated channel</keyword>
<evidence type="ECO:0000256" key="2">
    <source>
        <dbReference type="ARBA" id="ARBA00022448"/>
    </source>
</evidence>
<evidence type="ECO:0000256" key="7">
    <source>
        <dbReference type="ARBA" id="ARBA00022989"/>
    </source>
</evidence>
<organism evidence="14 15">
    <name type="scientific">Marivirga atlantica</name>
    <dbReference type="NCBI Taxonomy" id="1548457"/>
    <lineage>
        <taxon>Bacteria</taxon>
        <taxon>Pseudomonadati</taxon>
        <taxon>Bacteroidota</taxon>
        <taxon>Cytophagia</taxon>
        <taxon>Cytophagales</taxon>
        <taxon>Marivirgaceae</taxon>
        <taxon>Marivirga</taxon>
    </lineage>
</organism>